<keyword evidence="2" id="KW-1185">Reference proteome</keyword>
<evidence type="ECO:0000313" key="1">
    <source>
        <dbReference type="EMBL" id="CAI8001166.1"/>
    </source>
</evidence>
<dbReference type="AlphaFoldDB" id="A0AA35W619"/>
<accession>A0AA35W619</accession>
<comment type="caution">
    <text evidence="1">The sequence shown here is derived from an EMBL/GenBank/DDBJ whole genome shotgun (WGS) entry which is preliminary data.</text>
</comment>
<evidence type="ECO:0000313" key="2">
    <source>
        <dbReference type="Proteomes" id="UP001174909"/>
    </source>
</evidence>
<name>A0AA35W619_GEOBA</name>
<gene>
    <name evidence="1" type="ORF">GBAR_LOCUS3124</name>
</gene>
<proteinExistence type="predicted"/>
<organism evidence="1 2">
    <name type="scientific">Geodia barretti</name>
    <name type="common">Barrett's horny sponge</name>
    <dbReference type="NCBI Taxonomy" id="519541"/>
    <lineage>
        <taxon>Eukaryota</taxon>
        <taxon>Metazoa</taxon>
        <taxon>Porifera</taxon>
        <taxon>Demospongiae</taxon>
        <taxon>Heteroscleromorpha</taxon>
        <taxon>Tetractinellida</taxon>
        <taxon>Astrophorina</taxon>
        <taxon>Geodiidae</taxon>
        <taxon>Geodia</taxon>
    </lineage>
</organism>
<reference evidence="1" key="1">
    <citation type="submission" date="2023-03" db="EMBL/GenBank/DDBJ databases">
        <authorList>
            <person name="Steffen K."/>
            <person name="Cardenas P."/>
        </authorList>
    </citation>
    <scope>NUCLEOTIDE SEQUENCE</scope>
</reference>
<protein>
    <submittedName>
        <fullName evidence="1">Uncharacterized protein</fullName>
    </submittedName>
</protein>
<sequence>MILIMIINAVFLALALMALLRTRKKKSDAIGKKESTKHVL</sequence>
<dbReference type="Proteomes" id="UP001174909">
    <property type="component" value="Unassembled WGS sequence"/>
</dbReference>
<dbReference type="EMBL" id="CASHTH010000429">
    <property type="protein sequence ID" value="CAI8001166.1"/>
    <property type="molecule type" value="Genomic_DNA"/>
</dbReference>